<feature type="compositionally biased region" description="Basic and acidic residues" evidence="1">
    <location>
        <begin position="67"/>
        <end position="119"/>
    </location>
</feature>
<gene>
    <name evidence="3" type="ORF">NE675_02850</name>
</gene>
<evidence type="ECO:0000313" key="4">
    <source>
        <dbReference type="Proteomes" id="UP001206692"/>
    </source>
</evidence>
<evidence type="ECO:0000256" key="2">
    <source>
        <dbReference type="SAM" id="SignalP"/>
    </source>
</evidence>
<protein>
    <submittedName>
        <fullName evidence="3">Uncharacterized protein</fullName>
    </submittedName>
</protein>
<name>A0ABT1SQH2_9FIRM</name>
<evidence type="ECO:0000313" key="3">
    <source>
        <dbReference type="EMBL" id="MCQ5341980.1"/>
    </source>
</evidence>
<comment type="caution">
    <text evidence="3">The sequence shown here is derived from an EMBL/GenBank/DDBJ whole genome shotgun (WGS) entry which is preliminary data.</text>
</comment>
<dbReference type="Proteomes" id="UP001206692">
    <property type="component" value="Unassembled WGS sequence"/>
</dbReference>
<accession>A0ABT1SQH2</accession>
<feature type="chain" id="PRO_5045881663" evidence="2">
    <location>
        <begin position="24"/>
        <end position="461"/>
    </location>
</feature>
<reference evidence="3 4" key="1">
    <citation type="submission" date="2022-06" db="EMBL/GenBank/DDBJ databases">
        <title>Isolation of gut microbiota from human fecal samples.</title>
        <authorList>
            <person name="Pamer E.G."/>
            <person name="Barat B."/>
            <person name="Waligurski E."/>
            <person name="Medina S."/>
            <person name="Paddock L."/>
            <person name="Mostad J."/>
        </authorList>
    </citation>
    <scope>NUCLEOTIDE SEQUENCE [LARGE SCALE GENOMIC DNA]</scope>
    <source>
        <strain evidence="3 4">DFI.1.1</strain>
    </source>
</reference>
<organism evidence="3 4">
    <name type="scientific">Megasphaera massiliensis</name>
    <dbReference type="NCBI Taxonomy" id="1232428"/>
    <lineage>
        <taxon>Bacteria</taxon>
        <taxon>Bacillati</taxon>
        <taxon>Bacillota</taxon>
        <taxon>Negativicutes</taxon>
        <taxon>Veillonellales</taxon>
        <taxon>Veillonellaceae</taxon>
        <taxon>Megasphaera</taxon>
    </lineage>
</organism>
<dbReference type="RefSeq" id="WP_062411450.1">
    <property type="nucleotide sequence ID" value="NZ_JAJCIO010000003.1"/>
</dbReference>
<evidence type="ECO:0000256" key="1">
    <source>
        <dbReference type="SAM" id="MobiDB-lite"/>
    </source>
</evidence>
<keyword evidence="2" id="KW-0732">Signal</keyword>
<feature type="region of interest" description="Disordered" evidence="1">
    <location>
        <begin position="50"/>
        <end position="124"/>
    </location>
</feature>
<keyword evidence="4" id="KW-1185">Reference proteome</keyword>
<dbReference type="EMBL" id="JANGEW010000003">
    <property type="protein sequence ID" value="MCQ5341980.1"/>
    <property type="molecule type" value="Genomic_DNA"/>
</dbReference>
<feature type="signal peptide" evidence="2">
    <location>
        <begin position="1"/>
        <end position="23"/>
    </location>
</feature>
<proteinExistence type="predicted"/>
<sequence length="461" mass="51420">MKRTALAALVCSACLAWSSAAGAVPTENWESSLNDTPTALAAAIGEELLLDKADEADKTTPPAKPSKSAERKDSAKKDGSQKSAKSDKAQPSSDVKEKTPSDKNDAADVKKDDAKDGKKSGYHNAAPASVHALTADDQRIFDSLDTLKIAPLEASDFYIGSIRSGDSPMKVKRIFGNPSKYSTSMHYTSMQYTGKDLKLRFAIRNKLADSLRSSGDSRKSVRPGVESVFLTTGTNILIGRDMRLKYPIEVLLRQFGIPDSMLRDTDANVYYVTYESPKKDAMYVFAVGNRRVERVALMPVRPPYITSEPAKDPKKLTERDFTLMGFGLNQPFEANKYNMWNKLVKRNNSSFWLYGDYGVEVDRRNMIQKVFLLTNNGYTSRGATLGYHVSTILALYGRPDRVEWGPDKEKSVDAYYYDSPYQKGVSLVIIMRHNEPYVDDIILTSTPIKNIQDPMERYGLK</sequence>